<gene>
    <name evidence="2" type="ORF">C812_02155</name>
</gene>
<organism evidence="2 3">
    <name type="scientific">Paenibacillus barengoltzii G22</name>
    <dbReference type="NCBI Taxonomy" id="1235795"/>
    <lineage>
        <taxon>Bacteria</taxon>
        <taxon>Bacillati</taxon>
        <taxon>Bacillota</taxon>
        <taxon>Bacilli</taxon>
        <taxon>Bacillales</taxon>
        <taxon>Paenibacillaceae</taxon>
        <taxon>Paenibacillus</taxon>
    </lineage>
</organism>
<dbReference type="HOGENOM" id="CLU_051663_0_0_9"/>
<dbReference type="PATRIC" id="fig|1235795.3.peg.2124"/>
<feature type="transmembrane region" description="Helical" evidence="1">
    <location>
        <begin position="362"/>
        <end position="380"/>
    </location>
</feature>
<feature type="transmembrane region" description="Helical" evidence="1">
    <location>
        <begin position="313"/>
        <end position="334"/>
    </location>
</feature>
<evidence type="ECO:0008006" key="4">
    <source>
        <dbReference type="Google" id="ProtNLM"/>
    </source>
</evidence>
<evidence type="ECO:0000256" key="1">
    <source>
        <dbReference type="SAM" id="Phobius"/>
    </source>
</evidence>
<reference evidence="2 3" key="1">
    <citation type="submission" date="2013-04" db="EMBL/GenBank/DDBJ databases">
        <title>The Genome Sequence of Paenibacillus barengoltzii G22.</title>
        <authorList>
            <consortium name="The Broad Institute Genomics Platform"/>
            <consortium name="The Broad Institute Genome Sequencing Center for Infectious Disease"/>
            <person name="Earl A."/>
            <person name="Xavier R."/>
            <person name="Elson C."/>
            <person name="Duck W."/>
            <person name="Walker B."/>
            <person name="Young S."/>
            <person name="Zeng Q."/>
            <person name="Gargeya S."/>
            <person name="Fitzgerald M."/>
            <person name="Haas B."/>
            <person name="Abouelleil A."/>
            <person name="Allen A.W."/>
            <person name="Alvarado L."/>
            <person name="Arachchi H.M."/>
            <person name="Berlin A.M."/>
            <person name="Chapman S.B."/>
            <person name="Gainer-Dewar J."/>
            <person name="Goldberg J."/>
            <person name="Griggs A."/>
            <person name="Gujja S."/>
            <person name="Hansen M."/>
            <person name="Howarth C."/>
            <person name="Imamovic A."/>
            <person name="Ireland A."/>
            <person name="Larimer J."/>
            <person name="McCowan C."/>
            <person name="Murphy C."/>
            <person name="Pearson M."/>
            <person name="Poon T.W."/>
            <person name="Priest M."/>
            <person name="Roberts A."/>
            <person name="Saif S."/>
            <person name="Shea T."/>
            <person name="Sisk P."/>
            <person name="Sykes S."/>
            <person name="Wortman J."/>
            <person name="Nusbaum C."/>
            <person name="Birren B."/>
        </authorList>
    </citation>
    <scope>NUCLEOTIDE SEQUENCE [LARGE SCALE GENOMIC DNA]</scope>
    <source>
        <strain evidence="2 3">G22</strain>
    </source>
</reference>
<protein>
    <recommendedName>
        <fullName evidence="4">MacB-like periplasmic core domain-containing protein</fullName>
    </recommendedName>
</protein>
<proteinExistence type="predicted"/>
<feature type="transmembrane region" description="Helical" evidence="1">
    <location>
        <begin position="392"/>
        <end position="412"/>
    </location>
</feature>
<dbReference type="GeneID" id="43345166"/>
<accession>R9LBY0</accession>
<dbReference type="STRING" id="1235795.C812_02155"/>
<keyword evidence="1" id="KW-0812">Transmembrane</keyword>
<sequence>MILNEYRLFLKKYKFLVLIMYLQITVFLILFGTFVAFLQQLDYESRSLGEIYEGKAVYQLLDNYYDGEKYQDFNSQSDYLIKLKNYYSMLNTSTDFQYLAMFNHHILLEDKGLPLKFVEGYESGGEKHQESINGTVYTAVKSFQMNKKAADFFHLNTSEGTMWGEDDFSNSTNTMSVLLGSSYRKIYQLGEEISIKYYNKPQRVKVIGFLKENSKLFFNNNPEFYLDDYIIIPYREYGNPKSEEDELFQQINYFAMINGFIVTENNTVQTQKMFQRIDAIAKQNAIDYSFIGLNPHFLKYRGLLTTLLENKSLVQSFFFAMIFLNLLIISYIIILQQKRRFPFLFIHFINGATKMELIKMQFLEIGSVFLAAYLSAFIIIDQVLKLGDLKTQFILLLLSIAMSVISCIVPAYKLLYTPFVINHEEEGGRGQNAY</sequence>
<dbReference type="Proteomes" id="UP000019598">
    <property type="component" value="Unassembled WGS sequence"/>
</dbReference>
<keyword evidence="1" id="KW-1133">Transmembrane helix</keyword>
<name>R9LBY0_9BACL</name>
<keyword evidence="1" id="KW-0472">Membrane</keyword>
<evidence type="ECO:0000313" key="2">
    <source>
        <dbReference type="EMBL" id="EOS56093.1"/>
    </source>
</evidence>
<evidence type="ECO:0000313" key="3">
    <source>
        <dbReference type="Proteomes" id="UP000019598"/>
    </source>
</evidence>
<dbReference type="RefSeq" id="WP_016312642.1">
    <property type="nucleotide sequence ID" value="NZ_KE159653.1"/>
</dbReference>
<dbReference type="AlphaFoldDB" id="R9LBY0"/>
<comment type="caution">
    <text evidence="2">The sequence shown here is derived from an EMBL/GenBank/DDBJ whole genome shotgun (WGS) entry which is preliminary data.</text>
</comment>
<dbReference type="EMBL" id="ASSZ01000020">
    <property type="protein sequence ID" value="EOS56093.1"/>
    <property type="molecule type" value="Genomic_DNA"/>
</dbReference>
<feature type="transmembrane region" description="Helical" evidence="1">
    <location>
        <begin position="15"/>
        <end position="38"/>
    </location>
</feature>
<dbReference type="OrthoDB" id="5022643at2"/>